<accession>A0AAE0C925</accession>
<evidence type="ECO:0000256" key="1">
    <source>
        <dbReference type="SAM" id="MobiDB-lite"/>
    </source>
</evidence>
<evidence type="ECO:0000313" key="3">
    <source>
        <dbReference type="Proteomes" id="UP001190700"/>
    </source>
</evidence>
<keyword evidence="3" id="KW-1185">Reference proteome</keyword>
<name>A0AAE0C925_9CHLO</name>
<protein>
    <submittedName>
        <fullName evidence="2">Uncharacterized protein</fullName>
    </submittedName>
</protein>
<evidence type="ECO:0000313" key="2">
    <source>
        <dbReference type="EMBL" id="KAK3250652.1"/>
    </source>
</evidence>
<dbReference type="AlphaFoldDB" id="A0AAE0C925"/>
<gene>
    <name evidence="2" type="ORF">CYMTET_39972</name>
</gene>
<dbReference type="EMBL" id="LGRX02026578">
    <property type="protein sequence ID" value="KAK3250652.1"/>
    <property type="molecule type" value="Genomic_DNA"/>
</dbReference>
<sequence>MGRTGGPFFDQQADEWGRTQVRLFDSYGPDPTEGARGHKQLLNATKAWADKRTQRGSHTAVTCTKLRTQHDNYQCGVWTAIMVEAWLGWTKSPEKSNWPRAAHQAAGGTGKAENTRVV</sequence>
<comment type="caution">
    <text evidence="2">The sequence shown here is derived from an EMBL/GenBank/DDBJ whole genome shotgun (WGS) entry which is preliminary data.</text>
</comment>
<dbReference type="Proteomes" id="UP001190700">
    <property type="component" value="Unassembled WGS sequence"/>
</dbReference>
<organism evidence="2 3">
    <name type="scientific">Cymbomonas tetramitiformis</name>
    <dbReference type="NCBI Taxonomy" id="36881"/>
    <lineage>
        <taxon>Eukaryota</taxon>
        <taxon>Viridiplantae</taxon>
        <taxon>Chlorophyta</taxon>
        <taxon>Pyramimonadophyceae</taxon>
        <taxon>Pyramimonadales</taxon>
        <taxon>Pyramimonadaceae</taxon>
        <taxon>Cymbomonas</taxon>
    </lineage>
</organism>
<proteinExistence type="predicted"/>
<feature type="region of interest" description="Disordered" evidence="1">
    <location>
        <begin position="94"/>
        <end position="118"/>
    </location>
</feature>
<reference evidence="2 3" key="1">
    <citation type="journal article" date="2015" name="Genome Biol. Evol.">
        <title>Comparative Genomics of a Bacterivorous Green Alga Reveals Evolutionary Causalities and Consequences of Phago-Mixotrophic Mode of Nutrition.</title>
        <authorList>
            <person name="Burns J.A."/>
            <person name="Paasch A."/>
            <person name="Narechania A."/>
            <person name="Kim E."/>
        </authorList>
    </citation>
    <scope>NUCLEOTIDE SEQUENCE [LARGE SCALE GENOMIC DNA]</scope>
    <source>
        <strain evidence="2 3">PLY_AMNH</strain>
    </source>
</reference>